<dbReference type="Proteomes" id="UP000007646">
    <property type="component" value="Unassembled WGS sequence"/>
</dbReference>
<dbReference type="InParanoid" id="G3T7C1"/>
<feature type="compositionally biased region" description="Basic and acidic residues" evidence="1">
    <location>
        <begin position="331"/>
        <end position="346"/>
    </location>
</feature>
<feature type="compositionally biased region" description="Acidic residues" evidence="1">
    <location>
        <begin position="299"/>
        <end position="309"/>
    </location>
</feature>
<dbReference type="InterPro" id="IPR027962">
    <property type="entry name" value="ERICH3"/>
</dbReference>
<dbReference type="InterPro" id="IPR048257">
    <property type="entry name" value="DUF4590"/>
</dbReference>
<feature type="region of interest" description="Disordered" evidence="1">
    <location>
        <begin position="211"/>
        <end position="231"/>
    </location>
</feature>
<feature type="compositionally biased region" description="Basic and acidic residues" evidence="1">
    <location>
        <begin position="266"/>
        <end position="280"/>
    </location>
</feature>
<dbReference type="AlphaFoldDB" id="G3T7C1"/>
<sequence>LQGKKAVMKFRTPMDNSRGTNLYQLPNINNYMMPIRPPPPPPDGKFMRENRAETWRRRRFRPTTAPNGLEPLFTRDSRRIHKTSLHSNAAITMIYLGKSVHLSYDDSDFRDEIKVYQQHCGGENLCVYKGKLLEKETFQFISKRHHGFPFSLTFFLNGIQVNRLSSCCEYKHRKGSRLGGRRGYFGFVCVERSSPCYKCIIAMGLDKKTSSSKARKENAEKREELKKDKEKLRKDKEYMTRRKNEMEGNKTLTSAIFSAQEEERGVREVRTAMEEMESKGKAGQNVWEDDQENTFKYEYEEDFEVDEEKQDGKANEEGQADDQMNGMTKSPSDDEKDHLDPEKESETSSQKAPDADDNGKDESDECSYSELEEDKQDRKTASSASSRSHRNSSCSEDESSVEDKDAHNENSPEEGARSSSSQEMNENDEPGKSHLPTGESLEIETEDQKLKKANVEIKPVLIEESSENVKEEMEKGAQVIAEGISAMSRDHLSKEEKAKNEKAGAPGVDKEGGKYGH</sequence>
<evidence type="ECO:0000313" key="3">
    <source>
        <dbReference type="Ensembl" id="ENSLAFP00000009490.4"/>
    </source>
</evidence>
<reference evidence="3" key="3">
    <citation type="submission" date="2025-09" db="UniProtKB">
        <authorList>
            <consortium name="Ensembl"/>
        </authorList>
    </citation>
    <scope>IDENTIFICATION</scope>
    <source>
        <strain evidence="3">Isolate ISIS603380</strain>
    </source>
</reference>
<dbReference type="Pfam" id="PF15257">
    <property type="entry name" value="DUF4590"/>
    <property type="match status" value="1"/>
</dbReference>
<name>G3T7C1_LOXAF</name>
<dbReference type="STRING" id="9785.ENSLAFP00000009490"/>
<dbReference type="OMA" id="GQDIWED"/>
<feature type="compositionally biased region" description="Low complexity" evidence="1">
    <location>
        <begin position="381"/>
        <end position="394"/>
    </location>
</feature>
<organism evidence="3 4">
    <name type="scientific">Loxodonta africana</name>
    <name type="common">African elephant</name>
    <dbReference type="NCBI Taxonomy" id="9785"/>
    <lineage>
        <taxon>Eukaryota</taxon>
        <taxon>Metazoa</taxon>
        <taxon>Chordata</taxon>
        <taxon>Craniata</taxon>
        <taxon>Vertebrata</taxon>
        <taxon>Euteleostomi</taxon>
        <taxon>Mammalia</taxon>
        <taxon>Eutheria</taxon>
        <taxon>Afrotheria</taxon>
        <taxon>Proboscidea</taxon>
        <taxon>Elephantidae</taxon>
        <taxon>Loxodonta</taxon>
    </lineage>
</organism>
<keyword evidence="4" id="KW-1185">Reference proteome</keyword>
<dbReference type="eggNOG" id="ENOG502QVG1">
    <property type="taxonomic scope" value="Eukaryota"/>
</dbReference>
<evidence type="ECO:0000256" key="1">
    <source>
        <dbReference type="SAM" id="MobiDB-lite"/>
    </source>
</evidence>
<protein>
    <recommendedName>
        <fullName evidence="2">DUF4590 domain-containing protein</fullName>
    </recommendedName>
</protein>
<feature type="region of interest" description="Disordered" evidence="1">
    <location>
        <begin position="266"/>
        <end position="452"/>
    </location>
</feature>
<dbReference type="GeneTree" id="ENSGT00530000064485"/>
<evidence type="ECO:0000313" key="4">
    <source>
        <dbReference type="Proteomes" id="UP000007646"/>
    </source>
</evidence>
<dbReference type="Ensembl" id="ENSLAFT00000011360.4">
    <property type="protein sequence ID" value="ENSLAFP00000009490.4"/>
    <property type="gene ID" value="ENSLAFG00000011360.4"/>
</dbReference>
<reference evidence="3" key="2">
    <citation type="submission" date="2025-08" db="UniProtKB">
        <authorList>
            <consortium name="Ensembl"/>
        </authorList>
    </citation>
    <scope>IDENTIFICATION</scope>
    <source>
        <strain evidence="3">Isolate ISIS603380</strain>
    </source>
</reference>
<feature type="region of interest" description="Disordered" evidence="1">
    <location>
        <begin position="489"/>
        <end position="517"/>
    </location>
</feature>
<accession>G3T7C1</accession>
<feature type="compositionally biased region" description="Acidic residues" evidence="1">
    <location>
        <begin position="362"/>
        <end position="374"/>
    </location>
</feature>
<evidence type="ECO:0000259" key="2">
    <source>
        <dbReference type="Pfam" id="PF15257"/>
    </source>
</evidence>
<dbReference type="PANTHER" id="PTHR23034:SF2">
    <property type="entry name" value="GLUTAMATE-RICH PROTEIN 3"/>
    <property type="match status" value="1"/>
</dbReference>
<proteinExistence type="predicted"/>
<reference evidence="3 4" key="1">
    <citation type="submission" date="2009-06" db="EMBL/GenBank/DDBJ databases">
        <title>The Genome Sequence of Loxodonta africana (African elephant).</title>
        <authorList>
            <person name="Di Palma F."/>
            <person name="Heiman D."/>
            <person name="Young S."/>
            <person name="Johnson J."/>
            <person name="Lander E.S."/>
            <person name="Lindblad-Toh K."/>
        </authorList>
    </citation>
    <scope>NUCLEOTIDE SEQUENCE [LARGE SCALE GENOMIC DNA]</scope>
    <source>
        <strain evidence="3 4">Isolate ISIS603380</strain>
    </source>
</reference>
<dbReference type="PANTHER" id="PTHR23034">
    <property type="entry name" value="GLUTAMATE-RICH PROTEIN 3"/>
    <property type="match status" value="1"/>
</dbReference>
<feature type="compositionally biased region" description="Basic and acidic residues" evidence="1">
    <location>
        <begin position="401"/>
        <end position="416"/>
    </location>
</feature>
<dbReference type="HOGENOM" id="CLU_527427_0_0_1"/>
<feature type="domain" description="DUF4590" evidence="2">
    <location>
        <begin position="101"/>
        <end position="213"/>
    </location>
</feature>